<proteinExistence type="predicted"/>
<dbReference type="RefSeq" id="WP_096456330.1">
    <property type="nucleotide sequence ID" value="NZ_AP017369.1"/>
</dbReference>
<dbReference type="Proteomes" id="UP000218244">
    <property type="component" value="Chromosome"/>
</dbReference>
<evidence type="ECO:0000313" key="2">
    <source>
        <dbReference type="Proteomes" id="UP000218244"/>
    </source>
</evidence>
<gene>
    <name evidence="1" type="ORF">N24_1823</name>
</gene>
<accession>A0A160PRB8</accession>
<dbReference type="AlphaFoldDB" id="A0A160PRB8"/>
<evidence type="ECO:0000313" key="1">
    <source>
        <dbReference type="EMBL" id="BAU96085.1"/>
    </source>
</evidence>
<protein>
    <submittedName>
        <fullName evidence="1">Uncharacterized protein</fullName>
    </submittedName>
</protein>
<reference evidence="1 2" key="1">
    <citation type="submission" date="2016-02" db="EMBL/GenBank/DDBJ databases">
        <title>Corynebacterium glutamicum N24 whole genome sequencing project.</title>
        <authorList>
            <person name="Matsutani M."/>
            <person name="Nangtapong N."/>
            <person name="Yakushi T."/>
            <person name="Matsushita K."/>
        </authorList>
    </citation>
    <scope>NUCLEOTIDE SEQUENCE [LARGE SCALE GENOMIC DNA]</scope>
    <source>
        <strain evidence="1 2">N24</strain>
    </source>
</reference>
<sequence length="243" mass="26135">MSPNFQARGTFTAPTVALSMRQVAHIREEINKSPLAASVFIAPTTKQMVVRDLESLFQQLYHTDLPEPSIKDSGLISAVGSGAGNTNNPALALESQMAYHQVLAMHHTDVATWHKVVTKNITESAAAQDAAFEHSAKYDAVHDAAHLMGITIDDGNVGSIAIAFDAARADGKHDWCVAGMNRYMEVTEALDNARAVTKNTAALNKTALPDVQPAPVLHSAQFMNKSAHNHGVNTAEKDQPTLF</sequence>
<organism evidence="1 2">
    <name type="scientific">Corynebacterium suranareeae</name>
    <dbReference type="NCBI Taxonomy" id="2506452"/>
    <lineage>
        <taxon>Bacteria</taxon>
        <taxon>Bacillati</taxon>
        <taxon>Actinomycetota</taxon>
        <taxon>Actinomycetes</taxon>
        <taxon>Mycobacteriales</taxon>
        <taxon>Corynebacteriaceae</taxon>
        <taxon>Corynebacterium</taxon>
    </lineage>
</organism>
<name>A0A160PRB8_9CORY</name>
<keyword evidence="2" id="KW-1185">Reference proteome</keyword>
<dbReference type="EMBL" id="AP017369">
    <property type="protein sequence ID" value="BAU96085.1"/>
    <property type="molecule type" value="Genomic_DNA"/>
</dbReference>
<dbReference type="KEGG" id="csur:N24_1823"/>